<dbReference type="PROSITE" id="PS50302">
    <property type="entry name" value="PUM"/>
    <property type="match status" value="3"/>
</dbReference>
<dbReference type="AlphaFoldDB" id="A0A6G6CIJ8"/>
<feature type="domain" description="PUM-HD" evidence="5">
    <location>
        <begin position="119"/>
        <end position="481"/>
    </location>
</feature>
<accession>A0A6G6CIJ8</accession>
<evidence type="ECO:0000256" key="2">
    <source>
        <dbReference type="ARBA" id="ARBA00022884"/>
    </source>
</evidence>
<organism evidence="6">
    <name type="scientific">Chara corallina</name>
    <name type="common">Stonewort</name>
    <name type="synonym">Green alga</name>
    <dbReference type="NCBI Taxonomy" id="43696"/>
    <lineage>
        <taxon>Eukaryota</taxon>
        <taxon>Viridiplantae</taxon>
        <taxon>Streptophyta</taxon>
        <taxon>Charophyceae</taxon>
        <taxon>Charales</taxon>
        <taxon>Characeae</taxon>
        <taxon>Chara</taxon>
    </lineage>
</organism>
<feature type="compositionally biased region" description="Basic and acidic residues" evidence="4">
    <location>
        <begin position="20"/>
        <end position="38"/>
    </location>
</feature>
<feature type="compositionally biased region" description="Basic and acidic residues" evidence="4">
    <location>
        <begin position="95"/>
        <end position="109"/>
    </location>
</feature>
<dbReference type="SUPFAM" id="SSF48371">
    <property type="entry name" value="ARM repeat"/>
    <property type="match status" value="1"/>
</dbReference>
<evidence type="ECO:0000259" key="5">
    <source>
        <dbReference type="PROSITE" id="PS50303"/>
    </source>
</evidence>
<feature type="region of interest" description="Disordered" evidence="4">
    <location>
        <begin position="1"/>
        <end position="109"/>
    </location>
</feature>
<reference evidence="6" key="1">
    <citation type="submission" date="2019-11" db="EMBL/GenBank/DDBJ databases">
        <title>Structural and functional similarities and differences in nucleolar Pumilio RNA-binding proteins between Arabidopsis and Charophyte Chara corallina.</title>
        <authorList>
            <person name="Park S.H."/>
            <person name="Choi S.B."/>
        </authorList>
    </citation>
    <scope>NUCLEOTIDE SEQUENCE</scope>
    <source>
        <tissue evidence="6">Rhizoids</tissue>
    </source>
</reference>
<protein>
    <submittedName>
        <fullName evidence="6">C19133/f1p1/3053</fullName>
    </submittedName>
</protein>
<evidence type="ECO:0000256" key="4">
    <source>
        <dbReference type="SAM" id="MobiDB-lite"/>
    </source>
</evidence>
<dbReference type="PROSITE" id="PS50303">
    <property type="entry name" value="PUM_HD"/>
    <property type="match status" value="1"/>
</dbReference>
<dbReference type="Pfam" id="PF00806">
    <property type="entry name" value="PUF"/>
    <property type="match status" value="4"/>
</dbReference>
<evidence type="ECO:0000256" key="3">
    <source>
        <dbReference type="PROSITE-ProRule" id="PRU00317"/>
    </source>
</evidence>
<evidence type="ECO:0000256" key="1">
    <source>
        <dbReference type="ARBA" id="ARBA00022737"/>
    </source>
</evidence>
<dbReference type="GO" id="GO:0005730">
    <property type="term" value="C:nucleolus"/>
    <property type="evidence" value="ECO:0007669"/>
    <property type="project" value="TreeGrafter"/>
</dbReference>
<feature type="compositionally biased region" description="Basic and acidic residues" evidence="4">
    <location>
        <begin position="49"/>
        <end position="70"/>
    </location>
</feature>
<dbReference type="InterPro" id="IPR040059">
    <property type="entry name" value="PUM3"/>
</dbReference>
<dbReference type="InterPro" id="IPR011989">
    <property type="entry name" value="ARM-like"/>
</dbReference>
<keyword evidence="1" id="KW-0677">Repeat</keyword>
<dbReference type="Gene3D" id="1.25.10.10">
    <property type="entry name" value="Leucine-rich Repeat Variant"/>
    <property type="match status" value="2"/>
</dbReference>
<dbReference type="SMART" id="SM00025">
    <property type="entry name" value="Pumilio"/>
    <property type="match status" value="5"/>
</dbReference>
<dbReference type="PANTHER" id="PTHR13389:SF0">
    <property type="entry name" value="PUMILIO HOMOLOG 3"/>
    <property type="match status" value="1"/>
</dbReference>
<dbReference type="InterPro" id="IPR012959">
    <property type="entry name" value="CPL_dom"/>
</dbReference>
<name>A0A6G6CIJ8_CHACB</name>
<dbReference type="InterPro" id="IPR001313">
    <property type="entry name" value="Pumilio_RNA-bd_rpt"/>
</dbReference>
<dbReference type="EMBL" id="MN652916">
    <property type="protein sequence ID" value="QID92363.1"/>
    <property type="molecule type" value="mRNA"/>
</dbReference>
<feature type="compositionally biased region" description="Acidic residues" evidence="4">
    <location>
        <begin position="553"/>
        <end position="571"/>
    </location>
</feature>
<evidence type="ECO:0000313" key="6">
    <source>
        <dbReference type="EMBL" id="QID92363.1"/>
    </source>
</evidence>
<feature type="compositionally biased region" description="Basic residues" evidence="4">
    <location>
        <begin position="540"/>
        <end position="549"/>
    </location>
</feature>
<gene>
    <name evidence="6" type="primary">PUM3</name>
</gene>
<dbReference type="GO" id="GO:0003729">
    <property type="term" value="F:mRNA binding"/>
    <property type="evidence" value="ECO:0007669"/>
    <property type="project" value="TreeGrafter"/>
</dbReference>
<feature type="repeat" description="Pumilio" evidence="3">
    <location>
        <begin position="371"/>
        <end position="408"/>
    </location>
</feature>
<dbReference type="InterPro" id="IPR033133">
    <property type="entry name" value="PUM-HD"/>
</dbReference>
<proteinExistence type="evidence at transcript level"/>
<feature type="repeat" description="Pumilio" evidence="3">
    <location>
        <begin position="183"/>
        <end position="218"/>
    </location>
</feature>
<feature type="region of interest" description="Disordered" evidence="4">
    <location>
        <begin position="455"/>
        <end position="575"/>
    </location>
</feature>
<sequence length="800" mass="88332">MRMKPRRISDPPKKQFGAGKGKDGEDRPKREHKPDGKGSRWKTKSYDPASKKPRSDDPDSGKKTRSKEPASSKNTEGNDEAGFNPMHRQSKKPLTRQDRKELAEQRRKSKRVNYDLEKEAVLVWEKIRRKGVKEEERSSMITALLPKIKGKIQELAVSHATSRVIQTCVRFCKPEEREAIFAELRPHALEMARNTYAHFLVNKMLVQGNEQQKGQLLSTLRRNVVPLLRHPCGSSVIEQAYQSADSVQQMDLVAEFYAPEFQLFKDALPAKCSSLKDIMAEVPPLKKGSILQHLTLSLQPIVEKGIVDHSIVHRVISEYFTVCTRRMMKEVVEQLAGPLLVRMIHTKDGAFVGSTCVAAGSVKERKKIIKGMKGHVVKICLDKYGHLIIMRILDVVDDTKLVGKIVISEIMKELKTVAMDRHGKHVLLHILAPRVKRYFSPDILGWLQPFDLPSDPQESACHRDEENDTGAGGANTVRSSEDAANGKAGEGNGQDSVMKEAEVGDPQKNGKKRKKSRAEESGAGDEGNQAEDGKGSAKKKEPKGKKRKKGTGEESDDDDGEDEGAEDDEKDWELGVSKKDPELRRLELLRYGGLAKKLVELCEEHAEEMLKDKFAADIIFEVANGGLGGVMWKCGSLSLQGLKETIAGLAAMSKTGDASAEEEKKGSMKKTPNLAKIMMSGGGDAQKSQGPKGADDPILEHYFASRTLRRLVMECQLPPSGTASNEEPFPAVLWRTALAGRCKELVQGHSAKVVASLLSCPHEETKAAAMKELKPLIDSGALDQFKQFFESGGDGDGTPS</sequence>
<dbReference type="InterPro" id="IPR016024">
    <property type="entry name" value="ARM-type_fold"/>
</dbReference>
<dbReference type="Pfam" id="PF08144">
    <property type="entry name" value="CPL"/>
    <property type="match status" value="1"/>
</dbReference>
<feature type="repeat" description="Pumilio" evidence="3">
    <location>
        <begin position="147"/>
        <end position="182"/>
    </location>
</feature>
<keyword evidence="2" id="KW-0694">RNA-binding</keyword>
<dbReference type="PANTHER" id="PTHR13389">
    <property type="entry name" value="PUMILIO HOMOLOG 3"/>
    <property type="match status" value="1"/>
</dbReference>
<dbReference type="GO" id="GO:0006417">
    <property type="term" value="P:regulation of translation"/>
    <property type="evidence" value="ECO:0007669"/>
    <property type="project" value="TreeGrafter"/>
</dbReference>